<dbReference type="GO" id="GO:0005525">
    <property type="term" value="F:GTP binding"/>
    <property type="evidence" value="ECO:0007669"/>
    <property type="project" value="UniProtKB-UniRule"/>
</dbReference>
<dbReference type="InterPro" id="IPR037103">
    <property type="entry name" value="Tubulin/FtsZ-like_C"/>
</dbReference>
<dbReference type="InterPro" id="IPR002452">
    <property type="entry name" value="Alpha_tubulin"/>
</dbReference>
<evidence type="ECO:0000256" key="1">
    <source>
        <dbReference type="ARBA" id="ARBA00009636"/>
    </source>
</evidence>
<comment type="subunit">
    <text evidence="7">Dimer of alpha and beta chains. A typical microtubule is a hollow water-filled tube with an outer diameter of 25 nm and an inner diameter of 15 nM. Alpha-beta heterodimers associate head-to-tail to form protofilaments running lengthwise along the microtubule wall with the beta-tubulin subunit facing the microtubule plus end conferring a structural polarity. Microtubules usually have 13 protofilaments but different protofilament numbers can be found in some organisms and specialized cells.</text>
</comment>
<dbReference type="SMART" id="SM00864">
    <property type="entry name" value="Tubulin"/>
    <property type="match status" value="1"/>
</dbReference>
<feature type="domain" description="Tubulin/FtsZ 2-layer sandwich" evidence="9">
    <location>
        <begin position="248"/>
        <end position="393"/>
    </location>
</feature>
<keyword evidence="2 7" id="KW-0493">Microtubule</keyword>
<dbReference type="Gene3D" id="3.40.50.1440">
    <property type="entry name" value="Tubulin/FtsZ, GTPase domain"/>
    <property type="match status" value="1"/>
</dbReference>
<dbReference type="GO" id="GO:0007017">
    <property type="term" value="P:microtubule-based process"/>
    <property type="evidence" value="ECO:0007669"/>
    <property type="project" value="InterPro"/>
</dbReference>
<dbReference type="InterPro" id="IPR017975">
    <property type="entry name" value="Tubulin_CS"/>
</dbReference>
<dbReference type="GO" id="GO:0016787">
    <property type="term" value="F:hydrolase activity"/>
    <property type="evidence" value="ECO:0007669"/>
    <property type="project" value="UniProtKB-KW"/>
</dbReference>
<evidence type="ECO:0000313" key="10">
    <source>
        <dbReference type="EMBL" id="THD23318.1"/>
    </source>
</evidence>
<dbReference type="Proteomes" id="UP000230066">
    <property type="component" value="Unassembled WGS sequence"/>
</dbReference>
<dbReference type="AlphaFoldDB" id="A0A4E0RQL1"/>
<sequence>MREVIVIGIGQAGTQLSSAIWELLCLEHGINSDGYLFTSSLDSAKFGNDETFFHHTQNGKRVPHAVIVDLEPTVIDEIRTGVYRNLFHPDQLISSMEDASSNFARGFYSMGRHKVDTVLTQIRRATEACDTFQGFLIVNGFGGGTGSGFTSLMSNYLSTEYTKCSKIQMGIYPGSQLSTGIMEPYNTVLAFNSSMEQSDVSLLVDNESLYNLCDTGCNIWRPSYTDINRIVAVLLSSLTASSRFESPLNVDLTHLETNLVPYPRIHFPMVSYAPLVASERFEHDTCSVNDLTRALFDASSQTLSVDLTQGKIITCCIQYRGNITMQEANRAIIESKYRRMLRFTDWCPTGIKLGISNVAPTIPSFFPMARTRRSALLLMNNSAVNQAIEKVGDKFDMLYHRRAFVHWFVSEGMEEAEFTTARKELSVLIRDYLEVTQGINSSDETNACLRVGEQQTMNQPEDMISQSYRANQTSGGSSNRIKIHDMSENLSNRLSGNIETSAV</sequence>
<comment type="caution">
    <text evidence="10">The sequence shown here is derived from an EMBL/GenBank/DDBJ whole genome shotgun (WGS) entry which is preliminary data.</text>
</comment>
<organism evidence="10 11">
    <name type="scientific">Fasciola hepatica</name>
    <name type="common">Liver fluke</name>
    <dbReference type="NCBI Taxonomy" id="6192"/>
    <lineage>
        <taxon>Eukaryota</taxon>
        <taxon>Metazoa</taxon>
        <taxon>Spiralia</taxon>
        <taxon>Lophotrochozoa</taxon>
        <taxon>Platyhelminthes</taxon>
        <taxon>Trematoda</taxon>
        <taxon>Digenea</taxon>
        <taxon>Plagiorchiida</taxon>
        <taxon>Echinostomata</taxon>
        <taxon>Echinostomatoidea</taxon>
        <taxon>Fasciolidae</taxon>
        <taxon>Fasciola</taxon>
    </lineage>
</organism>
<evidence type="ECO:0000259" key="9">
    <source>
        <dbReference type="SMART" id="SM00865"/>
    </source>
</evidence>
<dbReference type="CDD" id="cd02186">
    <property type="entry name" value="alpha_tubulin"/>
    <property type="match status" value="1"/>
</dbReference>
<proteinExistence type="inferred from homology"/>
<dbReference type="PRINTS" id="PR01161">
    <property type="entry name" value="TUBULIN"/>
</dbReference>
<feature type="domain" description="Tubulin/FtsZ GTPase" evidence="8">
    <location>
        <begin position="49"/>
        <end position="246"/>
    </location>
</feature>
<dbReference type="InterPro" id="IPR003008">
    <property type="entry name" value="Tubulin_FtsZ_GTPase"/>
</dbReference>
<dbReference type="PANTHER" id="PTHR11588">
    <property type="entry name" value="TUBULIN"/>
    <property type="match status" value="1"/>
</dbReference>
<dbReference type="EMBL" id="JXXN02002213">
    <property type="protein sequence ID" value="THD23318.1"/>
    <property type="molecule type" value="Genomic_DNA"/>
</dbReference>
<evidence type="ECO:0000313" key="11">
    <source>
        <dbReference type="Proteomes" id="UP000230066"/>
    </source>
</evidence>
<evidence type="ECO:0000256" key="7">
    <source>
        <dbReference type="RuleBase" id="RU000352"/>
    </source>
</evidence>
<comment type="similarity">
    <text evidence="1 7">Belongs to the tubulin family.</text>
</comment>
<evidence type="ECO:0000259" key="8">
    <source>
        <dbReference type="SMART" id="SM00864"/>
    </source>
</evidence>
<dbReference type="InterPro" id="IPR036525">
    <property type="entry name" value="Tubulin/FtsZ_GTPase_sf"/>
</dbReference>
<accession>A0A4E0RQL1</accession>
<dbReference type="InterPro" id="IPR008280">
    <property type="entry name" value="Tub_FtsZ_C"/>
</dbReference>
<evidence type="ECO:0000256" key="2">
    <source>
        <dbReference type="ARBA" id="ARBA00022701"/>
    </source>
</evidence>
<dbReference type="Gene3D" id="3.30.1330.20">
    <property type="entry name" value="Tubulin/FtsZ, C-terminal domain"/>
    <property type="match status" value="1"/>
</dbReference>
<protein>
    <recommendedName>
        <fullName evidence="7">Tubulin alpha chain</fullName>
    </recommendedName>
</protein>
<dbReference type="InterPro" id="IPR000217">
    <property type="entry name" value="Tubulin"/>
</dbReference>
<dbReference type="SUPFAM" id="SSF52490">
    <property type="entry name" value="Tubulin nucleotide-binding domain-like"/>
    <property type="match status" value="1"/>
</dbReference>
<evidence type="ECO:0000256" key="6">
    <source>
        <dbReference type="ARBA" id="ARBA00049117"/>
    </source>
</evidence>
<comment type="function">
    <text evidence="7">Tubulin is the major constituent of microtubules, a cylinder consisting of laterally associated linear protofilaments composed of alpha- and beta-tubulin heterodimers. Microtubules grow by the addition of GTP-tubulin dimers to the microtubule end, where a stabilizing cap forms. Below the cap, tubulin dimers are in GDP-bound state, owing to GTPase activity of alpha-tubulin.</text>
</comment>
<dbReference type="GO" id="GO:0005874">
    <property type="term" value="C:microtubule"/>
    <property type="evidence" value="ECO:0007669"/>
    <property type="project" value="UniProtKB-KW"/>
</dbReference>
<dbReference type="Pfam" id="PF00091">
    <property type="entry name" value="Tubulin"/>
    <property type="match status" value="1"/>
</dbReference>
<reference evidence="10" key="1">
    <citation type="submission" date="2019-03" db="EMBL/GenBank/DDBJ databases">
        <title>Improved annotation for the trematode Fasciola hepatica.</title>
        <authorList>
            <person name="Choi Y.-J."/>
            <person name="Martin J."/>
            <person name="Mitreva M."/>
        </authorList>
    </citation>
    <scope>NUCLEOTIDE SEQUENCE [LARGE SCALE GENOMIC DNA]</scope>
</reference>
<dbReference type="PROSITE" id="PS00227">
    <property type="entry name" value="TUBULIN"/>
    <property type="match status" value="1"/>
</dbReference>
<dbReference type="Gene3D" id="1.10.287.600">
    <property type="entry name" value="Helix hairpin bin"/>
    <property type="match status" value="1"/>
</dbReference>
<gene>
    <name evidence="10" type="ORF">D915_005547</name>
</gene>
<keyword evidence="4" id="KW-0378">Hydrolase</keyword>
<name>A0A4E0RQL1_FASHE</name>
<dbReference type="Pfam" id="PF03953">
    <property type="entry name" value="Tubulin_C"/>
    <property type="match status" value="1"/>
</dbReference>
<evidence type="ECO:0000256" key="5">
    <source>
        <dbReference type="ARBA" id="ARBA00023134"/>
    </source>
</evidence>
<keyword evidence="11" id="KW-1185">Reference proteome</keyword>
<evidence type="ECO:0000256" key="4">
    <source>
        <dbReference type="ARBA" id="ARBA00022801"/>
    </source>
</evidence>
<dbReference type="InterPro" id="IPR023123">
    <property type="entry name" value="Tubulin_C"/>
</dbReference>
<comment type="catalytic activity">
    <reaction evidence="6">
        <text>GTP + H2O = GDP + phosphate + H(+)</text>
        <dbReference type="Rhea" id="RHEA:19669"/>
        <dbReference type="ChEBI" id="CHEBI:15377"/>
        <dbReference type="ChEBI" id="CHEBI:15378"/>
        <dbReference type="ChEBI" id="CHEBI:37565"/>
        <dbReference type="ChEBI" id="CHEBI:43474"/>
        <dbReference type="ChEBI" id="CHEBI:58189"/>
    </reaction>
    <physiologicalReaction direction="left-to-right" evidence="6">
        <dbReference type="Rhea" id="RHEA:19670"/>
    </physiologicalReaction>
</comment>
<dbReference type="PRINTS" id="PR01162">
    <property type="entry name" value="ALPHATUBULIN"/>
</dbReference>
<evidence type="ECO:0000256" key="3">
    <source>
        <dbReference type="ARBA" id="ARBA00022741"/>
    </source>
</evidence>
<dbReference type="InterPro" id="IPR018316">
    <property type="entry name" value="Tubulin/FtsZ_2-layer-sand-dom"/>
</dbReference>
<dbReference type="SUPFAM" id="SSF55307">
    <property type="entry name" value="Tubulin C-terminal domain-like"/>
    <property type="match status" value="1"/>
</dbReference>
<dbReference type="SMART" id="SM00865">
    <property type="entry name" value="Tubulin_C"/>
    <property type="match status" value="1"/>
</dbReference>
<dbReference type="GO" id="GO:0005200">
    <property type="term" value="F:structural constituent of cytoskeleton"/>
    <property type="evidence" value="ECO:0007669"/>
    <property type="project" value="InterPro"/>
</dbReference>
<keyword evidence="3 7" id="KW-0547">Nucleotide-binding</keyword>
<keyword evidence="5 7" id="KW-0342">GTP-binding</keyword>